<keyword evidence="2" id="KW-1185">Reference proteome</keyword>
<accession>A0A0K1Q9P3</accession>
<evidence type="ECO:0000313" key="2">
    <source>
        <dbReference type="Proteomes" id="UP000064967"/>
    </source>
</evidence>
<dbReference type="Proteomes" id="UP000064967">
    <property type="component" value="Chromosome"/>
</dbReference>
<dbReference type="EMBL" id="CP012333">
    <property type="protein sequence ID" value="AKV02382.1"/>
    <property type="molecule type" value="Genomic_DNA"/>
</dbReference>
<reference evidence="1 2" key="1">
    <citation type="submission" date="2015-08" db="EMBL/GenBank/DDBJ databases">
        <authorList>
            <person name="Babu N.S."/>
            <person name="Beckwith C.J."/>
            <person name="Beseler K.G."/>
            <person name="Brison A."/>
            <person name="Carone J.V."/>
            <person name="Caskin T.P."/>
            <person name="Diamond M."/>
            <person name="Durham M.E."/>
            <person name="Foxe J.M."/>
            <person name="Go M."/>
            <person name="Henderson B.A."/>
            <person name="Jones I.B."/>
            <person name="McGettigan J.A."/>
            <person name="Micheletti S.J."/>
            <person name="Nasrallah M.E."/>
            <person name="Ortiz D."/>
            <person name="Piller C.R."/>
            <person name="Privatt S.R."/>
            <person name="Schneider S.L."/>
            <person name="Sharp S."/>
            <person name="Smith T.C."/>
            <person name="Stanton J.D."/>
            <person name="Ullery H.E."/>
            <person name="Wilson R.J."/>
            <person name="Serrano M.G."/>
            <person name="Buck G."/>
            <person name="Lee V."/>
            <person name="Wang Y."/>
            <person name="Carvalho R."/>
            <person name="Voegtly L."/>
            <person name="Shi R."/>
            <person name="Duckworth R."/>
            <person name="Johnson A."/>
            <person name="Loviza R."/>
            <person name="Walstead R."/>
            <person name="Shah Z."/>
            <person name="Kiflezghi M."/>
            <person name="Wade K."/>
            <person name="Ball S.L."/>
            <person name="Bradley K.W."/>
            <person name="Asai D.J."/>
            <person name="Bowman C.A."/>
            <person name="Russell D.A."/>
            <person name="Pope W.H."/>
            <person name="Jacobs-Sera D."/>
            <person name="Hendrix R.W."/>
            <person name="Hatfull G.F."/>
        </authorList>
    </citation>
    <scope>NUCLEOTIDE SEQUENCE [LARGE SCALE GENOMIC DNA]</scope>
    <source>
        <strain evidence="1 2">DSM 27648</strain>
    </source>
</reference>
<dbReference type="AlphaFoldDB" id="A0A0K1Q9P3"/>
<name>A0A0K1Q9P3_9BACT</name>
<organism evidence="1 2">
    <name type="scientific">Labilithrix luteola</name>
    <dbReference type="NCBI Taxonomy" id="1391654"/>
    <lineage>
        <taxon>Bacteria</taxon>
        <taxon>Pseudomonadati</taxon>
        <taxon>Myxococcota</taxon>
        <taxon>Polyangia</taxon>
        <taxon>Polyangiales</taxon>
        <taxon>Labilitrichaceae</taxon>
        <taxon>Labilithrix</taxon>
    </lineage>
</organism>
<proteinExistence type="predicted"/>
<dbReference type="STRING" id="1391654.AKJ09_09045"/>
<sequence length="160" mass="17268">MVGCSRPAAPPNSASASAFVFDQEQGLQSSPPSLEADVELPSGVSDFELALRCRAEGKPCWRAVVMVSLVVDRESAPALKLAWRDHPETNASVVDSCAAGACTIRLSSEWFERLEDARRLGEGKNPPIDGNGRAHFVGRIDNAGKPLRAHLSAQVFQWLE</sequence>
<protein>
    <submittedName>
        <fullName evidence="1">Uncharacterized protein</fullName>
    </submittedName>
</protein>
<gene>
    <name evidence="1" type="ORF">AKJ09_09045</name>
</gene>
<evidence type="ECO:0000313" key="1">
    <source>
        <dbReference type="EMBL" id="AKV02382.1"/>
    </source>
</evidence>
<dbReference type="KEGG" id="llu:AKJ09_09045"/>